<dbReference type="EMBL" id="LAZR01065056">
    <property type="protein sequence ID" value="KKK56319.1"/>
    <property type="molecule type" value="Genomic_DNA"/>
</dbReference>
<dbReference type="AlphaFoldDB" id="A0A0F8YQ99"/>
<name>A0A0F8YQ99_9ZZZZ</name>
<protein>
    <submittedName>
        <fullName evidence="1">Uncharacterized protein</fullName>
    </submittedName>
</protein>
<comment type="caution">
    <text evidence="1">The sequence shown here is derived from an EMBL/GenBank/DDBJ whole genome shotgun (WGS) entry which is preliminary data.</text>
</comment>
<accession>A0A0F8YQ99</accession>
<evidence type="ECO:0000313" key="1">
    <source>
        <dbReference type="EMBL" id="KKK56319.1"/>
    </source>
</evidence>
<proteinExistence type="predicted"/>
<sequence>GMLINIERLTPNLDEIFAAGIENNACVRLKRPKKINIDVKE</sequence>
<organism evidence="1">
    <name type="scientific">marine sediment metagenome</name>
    <dbReference type="NCBI Taxonomy" id="412755"/>
    <lineage>
        <taxon>unclassified sequences</taxon>
        <taxon>metagenomes</taxon>
        <taxon>ecological metagenomes</taxon>
    </lineage>
</organism>
<gene>
    <name evidence="1" type="ORF">LCGC14_3065740</name>
</gene>
<feature type="non-terminal residue" evidence="1">
    <location>
        <position position="1"/>
    </location>
</feature>
<reference evidence="1" key="1">
    <citation type="journal article" date="2015" name="Nature">
        <title>Complex archaea that bridge the gap between prokaryotes and eukaryotes.</title>
        <authorList>
            <person name="Spang A."/>
            <person name="Saw J.H."/>
            <person name="Jorgensen S.L."/>
            <person name="Zaremba-Niedzwiedzka K."/>
            <person name="Martijn J."/>
            <person name="Lind A.E."/>
            <person name="van Eijk R."/>
            <person name="Schleper C."/>
            <person name="Guy L."/>
            <person name="Ettema T.J."/>
        </authorList>
    </citation>
    <scope>NUCLEOTIDE SEQUENCE</scope>
</reference>